<name>A0A101RM17_9ACTN</name>
<reference evidence="2 3" key="1">
    <citation type="submission" date="2015-10" db="EMBL/GenBank/DDBJ databases">
        <title>Draft genome sequence of Streptomyces canus DSM 40017, type strain for the species Streptomyces canus.</title>
        <authorList>
            <person name="Ruckert C."/>
            <person name="Winkler A."/>
            <person name="Kalinowski J."/>
            <person name="Kampfer P."/>
            <person name="Glaeser S."/>
        </authorList>
    </citation>
    <scope>NUCLEOTIDE SEQUENCE [LARGE SCALE GENOMIC DNA]</scope>
    <source>
        <strain evidence="2 3">DSM 40017</strain>
    </source>
</reference>
<accession>A0A101RM17</accession>
<evidence type="ECO:0000313" key="3">
    <source>
        <dbReference type="Proteomes" id="UP000053669"/>
    </source>
</evidence>
<dbReference type="AlphaFoldDB" id="A0A101RM17"/>
<feature type="region of interest" description="Disordered" evidence="1">
    <location>
        <begin position="39"/>
        <end position="124"/>
    </location>
</feature>
<evidence type="ECO:0000256" key="1">
    <source>
        <dbReference type="SAM" id="MobiDB-lite"/>
    </source>
</evidence>
<dbReference type="Proteomes" id="UP000053669">
    <property type="component" value="Unassembled WGS sequence"/>
</dbReference>
<protein>
    <submittedName>
        <fullName evidence="2">Uncharacterized protein</fullName>
    </submittedName>
</protein>
<evidence type="ECO:0000313" key="2">
    <source>
        <dbReference type="EMBL" id="KUN58097.1"/>
    </source>
</evidence>
<organism evidence="2 3">
    <name type="scientific">Streptomyces canus</name>
    <dbReference type="NCBI Taxonomy" id="58343"/>
    <lineage>
        <taxon>Bacteria</taxon>
        <taxon>Bacillati</taxon>
        <taxon>Actinomycetota</taxon>
        <taxon>Actinomycetes</taxon>
        <taxon>Kitasatosporales</taxon>
        <taxon>Streptomycetaceae</taxon>
        <taxon>Streptomyces</taxon>
        <taxon>Streptomyces aurantiacus group</taxon>
    </lineage>
</organism>
<proteinExistence type="predicted"/>
<comment type="caution">
    <text evidence="2">The sequence shown here is derived from an EMBL/GenBank/DDBJ whole genome shotgun (WGS) entry which is preliminary data.</text>
</comment>
<feature type="compositionally biased region" description="Basic and acidic residues" evidence="1">
    <location>
        <begin position="58"/>
        <end position="72"/>
    </location>
</feature>
<feature type="compositionally biased region" description="Low complexity" evidence="1">
    <location>
        <begin position="1"/>
        <end position="19"/>
    </location>
</feature>
<dbReference type="EMBL" id="LMWU01000065">
    <property type="protein sequence ID" value="KUN58097.1"/>
    <property type="molecule type" value="Genomic_DNA"/>
</dbReference>
<feature type="region of interest" description="Disordered" evidence="1">
    <location>
        <begin position="1"/>
        <end position="27"/>
    </location>
</feature>
<sequence>MWAQSASQARIAASSASPSMRCSTRRTVASAGAHLTVRLAHGAAEPGEQAGRGVGGPFRDRRGGRDPGKDRAGSQSQDEDQRVAPAPGPAWIGHGGRTDQEPGMADRQGRGSVGELAQADSDGR</sequence>
<gene>
    <name evidence="2" type="ORF">AQJ46_44745</name>
</gene>